<dbReference type="InterPro" id="IPR029058">
    <property type="entry name" value="AB_hydrolase_fold"/>
</dbReference>
<protein>
    <submittedName>
        <fullName evidence="6">Alpha/beta hydrolase</fullName>
    </submittedName>
</protein>
<evidence type="ECO:0000313" key="7">
    <source>
        <dbReference type="Proteomes" id="UP001430796"/>
    </source>
</evidence>
<feature type="signal peptide" evidence="4">
    <location>
        <begin position="1"/>
        <end position="31"/>
    </location>
</feature>
<sequence length="402" mass="44650">MEPRADYDAGMKNIVLSLALAALTLTSHARAQDCPDIAPYQPAREVIADLTRIVAPNGVQESYATEIGGIEQYVNVRGQDRDNPVILFVHGGPASPLTPSLWQFQRPLEEYFTMVTWDQRAAGRTFNLSDPDPISDTIRIPRYIDDAIEVAEHVRSRYGKRKLILMGHSWGTIVGMGAALKRPDLFHAYVGIGQVIDVQENERISFDYALEQARRHGNAEAVRALEAIAPYPGDTPLTRDRIVTARIWAQHYGGMSAFRDETNLYFYRAGRLSPEYDAADVCAINRGNMFTLGRILDAFLETDYSGVSRFPIPVVMLMGRHDYTTPSQPTANWLDAVEAPYKRGIWFERSAHMVPWEEPGKTLVSLLETVRPIAIGSEAATQTESAAARATARGRDTGGGVR</sequence>
<keyword evidence="2 6" id="KW-0378">Hydrolase</keyword>
<organism evidence="6 7">
    <name type="scientific">Marilutibacter chinensis</name>
    <dbReference type="NCBI Taxonomy" id="2912247"/>
    <lineage>
        <taxon>Bacteria</taxon>
        <taxon>Pseudomonadati</taxon>
        <taxon>Pseudomonadota</taxon>
        <taxon>Gammaproteobacteria</taxon>
        <taxon>Lysobacterales</taxon>
        <taxon>Lysobacteraceae</taxon>
        <taxon>Marilutibacter</taxon>
    </lineage>
</organism>
<keyword evidence="7" id="KW-1185">Reference proteome</keyword>
<dbReference type="GO" id="GO:0016787">
    <property type="term" value="F:hydrolase activity"/>
    <property type="evidence" value="ECO:0007669"/>
    <property type="project" value="UniProtKB-KW"/>
</dbReference>
<dbReference type="SUPFAM" id="SSF53474">
    <property type="entry name" value="alpha/beta-Hydrolases"/>
    <property type="match status" value="1"/>
</dbReference>
<dbReference type="EMBL" id="JAKJPO010000004">
    <property type="protein sequence ID" value="MCF7221871.1"/>
    <property type="molecule type" value="Genomic_DNA"/>
</dbReference>
<reference evidence="6" key="2">
    <citation type="submission" date="2022-01" db="EMBL/GenBank/DDBJ databases">
        <authorList>
            <person name="Zhou L.Y."/>
        </authorList>
    </citation>
    <scope>NUCLEOTIDE SEQUENCE</scope>
    <source>
        <strain evidence="6">TLK-CK17</strain>
    </source>
</reference>
<name>A0ABS9HSG6_9GAMM</name>
<dbReference type="PANTHER" id="PTHR43329">
    <property type="entry name" value="EPOXIDE HYDROLASE"/>
    <property type="match status" value="1"/>
</dbReference>
<feature type="region of interest" description="Disordered" evidence="3">
    <location>
        <begin position="381"/>
        <end position="402"/>
    </location>
</feature>
<dbReference type="Pfam" id="PF12697">
    <property type="entry name" value="Abhydrolase_6"/>
    <property type="match status" value="1"/>
</dbReference>
<comment type="similarity">
    <text evidence="1">Belongs to the peptidase S33 family.</text>
</comment>
<dbReference type="InterPro" id="IPR000073">
    <property type="entry name" value="AB_hydrolase_1"/>
</dbReference>
<evidence type="ECO:0000259" key="5">
    <source>
        <dbReference type="Pfam" id="PF12697"/>
    </source>
</evidence>
<dbReference type="Gene3D" id="3.40.50.1820">
    <property type="entry name" value="alpha/beta hydrolase"/>
    <property type="match status" value="1"/>
</dbReference>
<reference evidence="6" key="1">
    <citation type="submission" date="2022-01" db="EMBL/GenBank/DDBJ databases">
        <title>Lysobacter chinensis sp. nov., a bacterium isolated from cow dung compost.</title>
        <authorList>
            <person name="Liu Y."/>
        </authorList>
    </citation>
    <scope>NUCLEOTIDE SEQUENCE</scope>
    <source>
        <strain evidence="6">TLK-CK17</strain>
    </source>
</reference>
<evidence type="ECO:0000256" key="3">
    <source>
        <dbReference type="SAM" id="MobiDB-lite"/>
    </source>
</evidence>
<dbReference type="Proteomes" id="UP001430796">
    <property type="component" value="Unassembled WGS sequence"/>
</dbReference>
<dbReference type="InterPro" id="IPR002410">
    <property type="entry name" value="Peptidase_S33"/>
</dbReference>
<evidence type="ECO:0000256" key="4">
    <source>
        <dbReference type="SAM" id="SignalP"/>
    </source>
</evidence>
<proteinExistence type="inferred from homology"/>
<accession>A0ABS9HSG6</accession>
<feature type="chain" id="PRO_5046899497" evidence="4">
    <location>
        <begin position="32"/>
        <end position="402"/>
    </location>
</feature>
<feature type="compositionally biased region" description="Low complexity" evidence="3">
    <location>
        <begin position="381"/>
        <end position="391"/>
    </location>
</feature>
<gene>
    <name evidence="6" type="ORF">L3V18_08755</name>
</gene>
<feature type="domain" description="AB hydrolase-1" evidence="5">
    <location>
        <begin position="86"/>
        <end position="363"/>
    </location>
</feature>
<evidence type="ECO:0000256" key="2">
    <source>
        <dbReference type="ARBA" id="ARBA00022801"/>
    </source>
</evidence>
<evidence type="ECO:0000313" key="6">
    <source>
        <dbReference type="EMBL" id="MCF7221871.1"/>
    </source>
</evidence>
<evidence type="ECO:0000256" key="1">
    <source>
        <dbReference type="ARBA" id="ARBA00010088"/>
    </source>
</evidence>
<keyword evidence="4" id="KW-0732">Signal</keyword>
<dbReference type="RefSeq" id="WP_237054305.1">
    <property type="nucleotide sequence ID" value="NZ_JAKJPO010000004.1"/>
</dbReference>
<comment type="caution">
    <text evidence="6">The sequence shown here is derived from an EMBL/GenBank/DDBJ whole genome shotgun (WGS) entry which is preliminary data.</text>
</comment>
<dbReference type="PRINTS" id="PR00793">
    <property type="entry name" value="PROAMNOPTASE"/>
</dbReference>